<proteinExistence type="predicted"/>
<accession>A0A9X4G2A6</accession>
<sequence>MFIFLSIYFLVINLLSFYLMYADKQKSVNKAWRIPESNLFFLCFSGGFIGTFLAMKYIRHKTKHWQFHAAVIVSTLFWLIVLPACYYFLIFNH</sequence>
<reference evidence="2" key="1">
    <citation type="submission" date="2022-11" db="EMBL/GenBank/DDBJ databases">
        <authorList>
            <person name="Kamali M."/>
            <person name="Peak L."/>
            <person name="Go Y.Y."/>
            <person name="Balasuriya U.B.R."/>
            <person name="Carossino M."/>
        </authorList>
    </citation>
    <scope>NUCLEOTIDE SEQUENCE</scope>
    <source>
        <strain evidence="2">4524</strain>
    </source>
</reference>
<dbReference type="Proteomes" id="UP001142444">
    <property type="component" value="Unassembled WGS sequence"/>
</dbReference>
<protein>
    <submittedName>
        <fullName evidence="2">DUF1294 domain-containing protein</fullName>
    </submittedName>
</protein>
<evidence type="ECO:0000313" key="2">
    <source>
        <dbReference type="EMBL" id="MDE8033768.1"/>
    </source>
</evidence>
<comment type="caution">
    <text evidence="2">The sequence shown here is derived from an EMBL/GenBank/DDBJ whole genome shotgun (WGS) entry which is preliminary data.</text>
</comment>
<gene>
    <name evidence="2" type="ORF">OQ257_01085</name>
</gene>
<organism evidence="2 3">
    <name type="scientific">Actinobacillus equuli subsp. equuli</name>
    <dbReference type="NCBI Taxonomy" id="202947"/>
    <lineage>
        <taxon>Bacteria</taxon>
        <taxon>Pseudomonadati</taxon>
        <taxon>Pseudomonadota</taxon>
        <taxon>Gammaproteobacteria</taxon>
        <taxon>Pasteurellales</taxon>
        <taxon>Pasteurellaceae</taxon>
        <taxon>Actinobacillus</taxon>
    </lineage>
</organism>
<dbReference type="RefSeq" id="WP_275217077.1">
    <property type="nucleotide sequence ID" value="NZ_CP103821.1"/>
</dbReference>
<name>A0A9X4G2A6_ACTEU</name>
<feature type="transmembrane region" description="Helical" evidence="1">
    <location>
        <begin position="67"/>
        <end position="89"/>
    </location>
</feature>
<keyword evidence="1" id="KW-1133">Transmembrane helix</keyword>
<dbReference type="EMBL" id="JAPHVQ010000001">
    <property type="protein sequence ID" value="MDE8033768.1"/>
    <property type="molecule type" value="Genomic_DNA"/>
</dbReference>
<keyword evidence="3" id="KW-1185">Reference proteome</keyword>
<keyword evidence="1" id="KW-0812">Transmembrane</keyword>
<dbReference type="AlphaFoldDB" id="A0A9X4G2A6"/>
<dbReference type="Pfam" id="PF06961">
    <property type="entry name" value="DUF1294"/>
    <property type="match status" value="1"/>
</dbReference>
<dbReference type="InterPro" id="IPR010718">
    <property type="entry name" value="DUF1294"/>
</dbReference>
<keyword evidence="1" id="KW-0472">Membrane</keyword>
<feature type="transmembrane region" description="Helical" evidence="1">
    <location>
        <begin position="38"/>
        <end position="55"/>
    </location>
</feature>
<reference evidence="2" key="2">
    <citation type="journal article" date="2023" name="Pathogens">
        <title>Pathological Features and Genomic Characterization of an Actinobacillus equuli subsp. equuli Bearing Unique Virulence-Associated Genes from an Adult Horse with Pleuropneumonia.</title>
        <authorList>
            <person name="Kamali M."/>
            <person name="Carossino M."/>
            <person name="Del Piero F."/>
            <person name="Peak L."/>
            <person name="Mitchell M.S."/>
            <person name="Willette J."/>
            <person name="Baker R."/>
            <person name="Li F."/>
            <person name="Kenez A."/>
            <person name="Balasuriya U.B.R."/>
            <person name="Go Y.Y."/>
        </authorList>
    </citation>
    <scope>NUCLEOTIDE SEQUENCE</scope>
    <source>
        <strain evidence="2">4524</strain>
    </source>
</reference>
<evidence type="ECO:0000256" key="1">
    <source>
        <dbReference type="SAM" id="Phobius"/>
    </source>
</evidence>
<evidence type="ECO:0000313" key="3">
    <source>
        <dbReference type="Proteomes" id="UP001142444"/>
    </source>
</evidence>